<dbReference type="InterPro" id="IPR039100">
    <property type="entry name" value="Sdo1/SBDS-like"/>
</dbReference>
<feature type="domain" description="Ribosome maturation protein SDO1/SBDS central" evidence="2">
    <location>
        <begin position="105"/>
        <end position="148"/>
    </location>
</feature>
<dbReference type="Proteomes" id="UP001058974">
    <property type="component" value="Chromosome 6"/>
</dbReference>
<dbReference type="InterPro" id="IPR037188">
    <property type="entry name" value="Sdo1/SBDS_central_sf"/>
</dbReference>
<dbReference type="AlphaFoldDB" id="A0A9D4W8P3"/>
<dbReference type="Pfam" id="PF09377">
    <property type="entry name" value="SBDS_domain_II"/>
    <property type="match status" value="1"/>
</dbReference>
<dbReference type="GO" id="GO:0042254">
    <property type="term" value="P:ribosome biogenesis"/>
    <property type="evidence" value="ECO:0007669"/>
    <property type="project" value="InterPro"/>
</dbReference>
<comment type="caution">
    <text evidence="3">The sequence shown here is derived from an EMBL/GenBank/DDBJ whole genome shotgun (WGS) entry which is preliminary data.</text>
</comment>
<name>A0A9D4W8P3_PEA</name>
<keyword evidence="4" id="KW-1185">Reference proteome</keyword>
<dbReference type="InterPro" id="IPR018978">
    <property type="entry name" value="SDO1/SBDS_central"/>
</dbReference>
<dbReference type="Gramene" id="Psat06G0252700-T1">
    <property type="protein sequence ID" value="KAI5396355.1"/>
    <property type="gene ID" value="KIW84_062527"/>
</dbReference>
<reference evidence="3 4" key="1">
    <citation type="journal article" date="2022" name="Nat. Genet.">
        <title>Improved pea reference genome and pan-genome highlight genomic features and evolutionary characteristics.</title>
        <authorList>
            <person name="Yang T."/>
            <person name="Liu R."/>
            <person name="Luo Y."/>
            <person name="Hu S."/>
            <person name="Wang D."/>
            <person name="Wang C."/>
            <person name="Pandey M.K."/>
            <person name="Ge S."/>
            <person name="Xu Q."/>
            <person name="Li N."/>
            <person name="Li G."/>
            <person name="Huang Y."/>
            <person name="Saxena R.K."/>
            <person name="Ji Y."/>
            <person name="Li M."/>
            <person name="Yan X."/>
            <person name="He Y."/>
            <person name="Liu Y."/>
            <person name="Wang X."/>
            <person name="Xiang C."/>
            <person name="Varshney R.K."/>
            <person name="Ding H."/>
            <person name="Gao S."/>
            <person name="Zong X."/>
        </authorList>
    </citation>
    <scope>NUCLEOTIDE SEQUENCE [LARGE SCALE GENOMIC DNA]</scope>
    <source>
        <strain evidence="3 4">cv. Zhongwan 6</strain>
    </source>
</reference>
<proteinExistence type="inferred from homology"/>
<evidence type="ECO:0000313" key="4">
    <source>
        <dbReference type="Proteomes" id="UP001058974"/>
    </source>
</evidence>
<comment type="similarity">
    <text evidence="1">Belongs to the SDO1/SBDS family.</text>
</comment>
<dbReference type="PANTHER" id="PTHR10927">
    <property type="entry name" value="RIBOSOME MATURATION PROTEIN SBDS"/>
    <property type="match status" value="1"/>
</dbReference>
<dbReference type="PANTHER" id="PTHR10927:SF1">
    <property type="entry name" value="RIBOSOME MATURATION PROTEIN SBDS"/>
    <property type="match status" value="1"/>
</dbReference>
<gene>
    <name evidence="3" type="ORF">KIW84_062527</name>
</gene>
<protein>
    <recommendedName>
        <fullName evidence="2">Ribosome maturation protein SDO1/SBDS central domain-containing protein</fullName>
    </recommendedName>
</protein>
<accession>A0A9D4W8P3</accession>
<sequence length="150" mass="16770">MQTLQLHAAFAMINSQQALVLTGLDIVSCWPDATPSEPQLIETLPLGSAEFLTNCISKSVLTESEDPNVAFGTDYHSNTCLDMLRKGKLQVASKERGPMLSSQFRDIDTIVRHKTFNPETKHPYTISMIEHLVEDIHFAVDPNDTSKKRL</sequence>
<evidence type="ECO:0000256" key="1">
    <source>
        <dbReference type="ARBA" id="ARBA00007433"/>
    </source>
</evidence>
<organism evidence="3 4">
    <name type="scientific">Pisum sativum</name>
    <name type="common">Garden pea</name>
    <name type="synonym">Lathyrus oleraceus</name>
    <dbReference type="NCBI Taxonomy" id="3888"/>
    <lineage>
        <taxon>Eukaryota</taxon>
        <taxon>Viridiplantae</taxon>
        <taxon>Streptophyta</taxon>
        <taxon>Embryophyta</taxon>
        <taxon>Tracheophyta</taxon>
        <taxon>Spermatophyta</taxon>
        <taxon>Magnoliopsida</taxon>
        <taxon>eudicotyledons</taxon>
        <taxon>Gunneridae</taxon>
        <taxon>Pentapetalae</taxon>
        <taxon>rosids</taxon>
        <taxon>fabids</taxon>
        <taxon>Fabales</taxon>
        <taxon>Fabaceae</taxon>
        <taxon>Papilionoideae</taxon>
        <taxon>50 kb inversion clade</taxon>
        <taxon>NPAAA clade</taxon>
        <taxon>Hologalegina</taxon>
        <taxon>IRL clade</taxon>
        <taxon>Fabeae</taxon>
        <taxon>Lathyrus</taxon>
    </lineage>
</organism>
<dbReference type="SUPFAM" id="SSF109728">
    <property type="entry name" value="Hypothetical protein AF0491, middle domain"/>
    <property type="match status" value="1"/>
</dbReference>
<dbReference type="Gene3D" id="1.10.10.900">
    <property type="entry name" value="SBDS protein C-terminal domain, subdomain 1"/>
    <property type="match status" value="1"/>
</dbReference>
<evidence type="ECO:0000313" key="3">
    <source>
        <dbReference type="EMBL" id="KAI5396355.1"/>
    </source>
</evidence>
<evidence type="ECO:0000259" key="2">
    <source>
        <dbReference type="Pfam" id="PF09377"/>
    </source>
</evidence>
<dbReference type="EMBL" id="JAMSHJ010000006">
    <property type="protein sequence ID" value="KAI5396355.1"/>
    <property type="molecule type" value="Genomic_DNA"/>
</dbReference>